<gene>
    <name evidence="1" type="ORF">BP00DRAFT_96358</name>
</gene>
<name>A0A2V5IB07_9EURO</name>
<sequence length="153" mass="17256">MSPRYSHQSITSESHFLGMKKTKGLRMLLASYTNCAQWDPGLSRIATMRETVKSLQIFITSLYKMTISCAEETELRWLKLRLPDVLQRFRKLGEVSANLNGADGLNEALLSVIGDLAMYSKDDFKSANDQIKLPNVICLAVDRYDHALSIIRG</sequence>
<accession>A0A2V5IB07</accession>
<proteinExistence type="predicted"/>
<evidence type="ECO:0000313" key="1">
    <source>
        <dbReference type="EMBL" id="PYI33839.1"/>
    </source>
</evidence>
<reference evidence="1 2" key="1">
    <citation type="submission" date="2018-02" db="EMBL/GenBank/DDBJ databases">
        <title>The genomes of Aspergillus section Nigri reveals drivers in fungal speciation.</title>
        <authorList>
            <consortium name="DOE Joint Genome Institute"/>
            <person name="Vesth T.C."/>
            <person name="Nybo J."/>
            <person name="Theobald S."/>
            <person name="Brandl J."/>
            <person name="Frisvad J.C."/>
            <person name="Nielsen K.F."/>
            <person name="Lyhne E.K."/>
            <person name="Kogle M.E."/>
            <person name="Kuo A."/>
            <person name="Riley R."/>
            <person name="Clum A."/>
            <person name="Nolan M."/>
            <person name="Lipzen A."/>
            <person name="Salamov A."/>
            <person name="Henrissat B."/>
            <person name="Wiebenga A."/>
            <person name="De vries R.P."/>
            <person name="Grigoriev I.V."/>
            <person name="Mortensen U.H."/>
            <person name="Andersen M.R."/>
            <person name="Baker S.E."/>
        </authorList>
    </citation>
    <scope>NUCLEOTIDE SEQUENCE [LARGE SCALE GENOMIC DNA]</scope>
    <source>
        <strain evidence="1 2">CBS 114.80</strain>
    </source>
</reference>
<dbReference type="Proteomes" id="UP000248817">
    <property type="component" value="Unassembled WGS sequence"/>
</dbReference>
<dbReference type="AlphaFoldDB" id="A0A2V5IB07"/>
<protein>
    <submittedName>
        <fullName evidence="1">Uncharacterized protein</fullName>
    </submittedName>
</protein>
<keyword evidence="2" id="KW-1185">Reference proteome</keyword>
<evidence type="ECO:0000313" key="2">
    <source>
        <dbReference type="Proteomes" id="UP000248817"/>
    </source>
</evidence>
<dbReference type="EMBL" id="KZ825480">
    <property type="protein sequence ID" value="PYI33839.1"/>
    <property type="molecule type" value="Genomic_DNA"/>
</dbReference>
<organism evidence="1 2">
    <name type="scientific">Aspergillus indologenus CBS 114.80</name>
    <dbReference type="NCBI Taxonomy" id="1450541"/>
    <lineage>
        <taxon>Eukaryota</taxon>
        <taxon>Fungi</taxon>
        <taxon>Dikarya</taxon>
        <taxon>Ascomycota</taxon>
        <taxon>Pezizomycotina</taxon>
        <taxon>Eurotiomycetes</taxon>
        <taxon>Eurotiomycetidae</taxon>
        <taxon>Eurotiales</taxon>
        <taxon>Aspergillaceae</taxon>
        <taxon>Aspergillus</taxon>
        <taxon>Aspergillus subgen. Circumdati</taxon>
    </lineage>
</organism>